<comment type="caution">
    <text evidence="10">The sequence shown here is derived from an EMBL/GenBank/DDBJ whole genome shotgun (WGS) entry which is preliminary data.</text>
</comment>
<dbReference type="RefSeq" id="WP_147149889.1">
    <property type="nucleotide sequence ID" value="NZ_BKAJ01000045.1"/>
</dbReference>
<feature type="binding site" evidence="8">
    <location>
        <position position="162"/>
    </location>
    <ligand>
        <name>substrate</name>
    </ligand>
</feature>
<feature type="binding site" evidence="8">
    <location>
        <position position="14"/>
    </location>
    <ligand>
        <name>substrate</name>
    </ligand>
</feature>
<gene>
    <name evidence="8 10" type="primary">dapF</name>
    <name evidence="10" type="ORF">RSO01_29810</name>
</gene>
<dbReference type="GO" id="GO:0009089">
    <property type="term" value="P:lysine biosynthetic process via diaminopimelate"/>
    <property type="evidence" value="ECO:0007669"/>
    <property type="project" value="UniProtKB-UniRule"/>
</dbReference>
<comment type="pathway">
    <text evidence="1 8">Amino-acid biosynthesis; L-lysine biosynthesis via DAP pathway; DL-2,6-diaminopimelate from LL-2,6-diaminopimelate: step 1/1.</text>
</comment>
<feature type="binding site" evidence="8">
    <location>
        <begin position="77"/>
        <end position="78"/>
    </location>
    <ligand>
        <name>substrate</name>
    </ligand>
</feature>
<feature type="binding site" evidence="8">
    <location>
        <position position="195"/>
    </location>
    <ligand>
        <name>substrate</name>
    </ligand>
</feature>
<evidence type="ECO:0000256" key="7">
    <source>
        <dbReference type="ARBA" id="ARBA00051712"/>
    </source>
</evidence>
<evidence type="ECO:0000256" key="3">
    <source>
        <dbReference type="ARBA" id="ARBA00013080"/>
    </source>
</evidence>
<feature type="site" description="Could be important to modulate the pK values of the two catalytic cysteine residues" evidence="8">
    <location>
        <position position="213"/>
    </location>
</feature>
<feature type="binding site" evidence="8">
    <location>
        <position position="47"/>
    </location>
    <ligand>
        <name>substrate</name>
    </ligand>
</feature>
<sequence>MATTPFLKMHGLGNDFVVLDARTAALDLTPERRRVIADRRLGVGCDQLIVLEPPTEREADVFMRIYNPDGGEAGACGNATRCVASVVMDERKTDHVTVQTIAGLLDSQKTGMGSNGLPVISVDMGPARLDWREIPVREACDTNHMPVGIGPLQDPVGTNMGNPHATFFVDDAAAIPLAELGPKLEHDRFFPERANIGVAQLLGDDKLRLRVWERGAGITLACGSGACAAVVAASRRGLVPRRADVILEGGTLTIEWLRDDHVLMTGGIAVAFKGELDRSLLT</sequence>
<dbReference type="UniPathway" id="UPA00034">
    <property type="reaction ID" value="UER00025"/>
</dbReference>
<comment type="subcellular location">
    <subcellularLocation>
        <location evidence="8">Cytoplasm</location>
    </subcellularLocation>
</comment>
<feature type="active site" description="Proton donor" evidence="8">
    <location>
        <position position="76"/>
    </location>
</feature>
<dbReference type="PANTHER" id="PTHR31689:SF0">
    <property type="entry name" value="DIAMINOPIMELATE EPIMERASE"/>
    <property type="match status" value="1"/>
</dbReference>
<dbReference type="EMBL" id="BKAJ01000045">
    <property type="protein sequence ID" value="GEP55815.1"/>
    <property type="molecule type" value="Genomic_DNA"/>
</dbReference>
<feature type="site" description="Could be important to modulate the pK values of the two catalytic cysteine residues" evidence="8">
    <location>
        <position position="164"/>
    </location>
</feature>
<evidence type="ECO:0000256" key="4">
    <source>
        <dbReference type="ARBA" id="ARBA00022605"/>
    </source>
</evidence>
<dbReference type="HAMAP" id="MF_00197">
    <property type="entry name" value="DAP_epimerase"/>
    <property type="match status" value="1"/>
</dbReference>
<keyword evidence="4 8" id="KW-0028">Amino-acid biosynthesis</keyword>
<dbReference type="InterPro" id="IPR001653">
    <property type="entry name" value="DAP_epimerase_DapF"/>
</dbReference>
<dbReference type="NCBIfam" id="TIGR00652">
    <property type="entry name" value="DapF"/>
    <property type="match status" value="1"/>
</dbReference>
<evidence type="ECO:0000256" key="5">
    <source>
        <dbReference type="ARBA" id="ARBA00023154"/>
    </source>
</evidence>
<keyword evidence="5 8" id="KW-0457">Lysine biosynthesis</keyword>
<comment type="function">
    <text evidence="8">Catalyzes the stereoinversion of LL-2,6-diaminopimelate (L,L-DAP) to meso-diaminopimelate (meso-DAP), a precursor of L-lysine and an essential component of the bacterial peptidoglycan.</text>
</comment>
<dbReference type="InterPro" id="IPR018510">
    <property type="entry name" value="DAP_epimerase_AS"/>
</dbReference>
<name>A0A512NA10_9HYPH</name>
<dbReference type="EC" id="5.1.1.7" evidence="3 8"/>
<evidence type="ECO:0000256" key="2">
    <source>
        <dbReference type="ARBA" id="ARBA00010219"/>
    </source>
</evidence>
<protein>
    <recommendedName>
        <fullName evidence="3 8">Diaminopimelate epimerase</fullName>
        <shortName evidence="8">DAP epimerase</shortName>
        <ecNumber evidence="3 8">5.1.1.7</ecNumber>
    </recommendedName>
    <alternativeName>
        <fullName evidence="8">PLP-independent amino acid racemase</fullName>
    </alternativeName>
</protein>
<comment type="catalytic activity">
    <reaction evidence="7 8">
        <text>(2S,6S)-2,6-diaminopimelate = meso-2,6-diaminopimelate</text>
        <dbReference type="Rhea" id="RHEA:15393"/>
        <dbReference type="ChEBI" id="CHEBI:57609"/>
        <dbReference type="ChEBI" id="CHEBI:57791"/>
        <dbReference type="EC" id="5.1.1.7"/>
    </reaction>
</comment>
<evidence type="ECO:0000313" key="11">
    <source>
        <dbReference type="Proteomes" id="UP000321058"/>
    </source>
</evidence>
<dbReference type="Proteomes" id="UP000321058">
    <property type="component" value="Unassembled WGS sequence"/>
</dbReference>
<keyword evidence="8" id="KW-0963">Cytoplasm</keyword>
<dbReference type="Pfam" id="PF01678">
    <property type="entry name" value="DAP_epimerase"/>
    <property type="match status" value="2"/>
</dbReference>
<evidence type="ECO:0000256" key="1">
    <source>
        <dbReference type="ARBA" id="ARBA00005196"/>
    </source>
</evidence>
<keyword evidence="6 8" id="KW-0413">Isomerase</keyword>
<dbReference type="Gene3D" id="3.10.310.10">
    <property type="entry name" value="Diaminopimelate Epimerase, Chain A, domain 1"/>
    <property type="match status" value="2"/>
</dbReference>
<feature type="active site" evidence="9">
    <location>
        <position position="76"/>
    </location>
</feature>
<evidence type="ECO:0000313" key="10">
    <source>
        <dbReference type="EMBL" id="GEP55815.1"/>
    </source>
</evidence>
<comment type="subunit">
    <text evidence="8">Homodimer.</text>
</comment>
<evidence type="ECO:0000256" key="6">
    <source>
        <dbReference type="ARBA" id="ARBA00023235"/>
    </source>
</evidence>
<feature type="binding site" evidence="8">
    <location>
        <begin position="223"/>
        <end position="224"/>
    </location>
    <ligand>
        <name>substrate</name>
    </ligand>
</feature>
<dbReference type="GO" id="GO:0008837">
    <property type="term" value="F:diaminopimelate epimerase activity"/>
    <property type="evidence" value="ECO:0007669"/>
    <property type="project" value="UniProtKB-UniRule"/>
</dbReference>
<feature type="binding site" evidence="8">
    <location>
        <begin position="213"/>
        <end position="214"/>
    </location>
    <ligand>
        <name>substrate</name>
    </ligand>
</feature>
<reference evidence="10 11" key="1">
    <citation type="submission" date="2019-07" db="EMBL/GenBank/DDBJ databases">
        <title>Whole genome shotgun sequence of Reyranella soli NBRC 108950.</title>
        <authorList>
            <person name="Hosoyama A."/>
            <person name="Uohara A."/>
            <person name="Ohji S."/>
            <person name="Ichikawa N."/>
        </authorList>
    </citation>
    <scope>NUCLEOTIDE SEQUENCE [LARGE SCALE GENOMIC DNA]</scope>
    <source>
        <strain evidence="10 11">NBRC 108950</strain>
    </source>
</reference>
<accession>A0A512NA10</accession>
<comment type="similarity">
    <text evidence="2 8">Belongs to the diaminopimelate epimerase family.</text>
</comment>
<organism evidence="10 11">
    <name type="scientific">Reyranella soli</name>
    <dbReference type="NCBI Taxonomy" id="1230389"/>
    <lineage>
        <taxon>Bacteria</taxon>
        <taxon>Pseudomonadati</taxon>
        <taxon>Pseudomonadota</taxon>
        <taxon>Alphaproteobacteria</taxon>
        <taxon>Hyphomicrobiales</taxon>
        <taxon>Reyranellaceae</taxon>
        <taxon>Reyranella</taxon>
    </lineage>
</organism>
<evidence type="ECO:0000256" key="8">
    <source>
        <dbReference type="HAMAP-Rule" id="MF_00197"/>
    </source>
</evidence>
<feature type="active site" description="Proton acceptor" evidence="8">
    <location>
        <position position="222"/>
    </location>
</feature>
<dbReference type="OrthoDB" id="9805408at2"/>
<dbReference type="PANTHER" id="PTHR31689">
    <property type="entry name" value="DIAMINOPIMELATE EPIMERASE, CHLOROPLASTIC"/>
    <property type="match status" value="1"/>
</dbReference>
<keyword evidence="11" id="KW-1185">Reference proteome</keyword>
<proteinExistence type="inferred from homology"/>
<dbReference type="SUPFAM" id="SSF54506">
    <property type="entry name" value="Diaminopimelate epimerase-like"/>
    <property type="match status" value="2"/>
</dbReference>
<dbReference type="GO" id="GO:0005829">
    <property type="term" value="C:cytosol"/>
    <property type="evidence" value="ECO:0007669"/>
    <property type="project" value="TreeGrafter"/>
</dbReference>
<feature type="binding site" evidence="8">
    <location>
        <position position="67"/>
    </location>
    <ligand>
        <name>substrate</name>
    </ligand>
</feature>
<dbReference type="AlphaFoldDB" id="A0A512NA10"/>
<dbReference type="PROSITE" id="PS01326">
    <property type="entry name" value="DAP_EPIMERASE"/>
    <property type="match status" value="1"/>
</dbReference>
<evidence type="ECO:0000256" key="9">
    <source>
        <dbReference type="PROSITE-ProRule" id="PRU10125"/>
    </source>
</evidence>